<accession>A0A0M2RG82</accession>
<gene>
    <name evidence="1" type="ORF">WH95_00220</name>
</gene>
<evidence type="ECO:0008006" key="3">
    <source>
        <dbReference type="Google" id="ProtNLM"/>
    </source>
</evidence>
<dbReference type="AlphaFoldDB" id="A0A0M2RG82"/>
<evidence type="ECO:0000313" key="1">
    <source>
        <dbReference type="EMBL" id="KKJ78573.1"/>
    </source>
</evidence>
<organism evidence="1 2">
    <name type="scientific">Kiloniella litopenaei</name>
    <dbReference type="NCBI Taxonomy" id="1549748"/>
    <lineage>
        <taxon>Bacteria</taxon>
        <taxon>Pseudomonadati</taxon>
        <taxon>Pseudomonadota</taxon>
        <taxon>Alphaproteobacteria</taxon>
        <taxon>Rhodospirillales</taxon>
        <taxon>Kiloniellaceae</taxon>
        <taxon>Kiloniella</taxon>
    </lineage>
</organism>
<protein>
    <recommendedName>
        <fullName evidence="3">DUF3010 family protein</fullName>
    </recommendedName>
</protein>
<name>A0A0M2RG82_9PROT</name>
<comment type="caution">
    <text evidence="1">The sequence shown here is derived from an EMBL/GenBank/DDBJ whole genome shotgun (WGS) entry which is preliminary data.</text>
</comment>
<dbReference type="InterPro" id="IPR021378">
    <property type="entry name" value="DUF3010"/>
</dbReference>
<dbReference type="OrthoDB" id="7850085at2"/>
<reference evidence="1 2" key="1">
    <citation type="submission" date="2015-03" db="EMBL/GenBank/DDBJ databases">
        <title>Genome sequence of Kiloniella sp. P1-1, isolated from the gut microflora of Pacific white shrimp, Penaeus vannamei.</title>
        <authorList>
            <person name="Shao Z."/>
            <person name="Wang L."/>
            <person name="Li X."/>
        </authorList>
    </citation>
    <scope>NUCLEOTIDE SEQUENCE [LARGE SCALE GENOMIC DNA]</scope>
    <source>
        <strain evidence="1 2">P1-1</strain>
    </source>
</reference>
<proteinExistence type="predicted"/>
<evidence type="ECO:0000313" key="2">
    <source>
        <dbReference type="Proteomes" id="UP000034491"/>
    </source>
</evidence>
<dbReference type="RefSeq" id="WP_046501487.1">
    <property type="nucleotide sequence ID" value="NZ_LANI01000001.1"/>
</dbReference>
<dbReference type="EMBL" id="LANI01000001">
    <property type="protein sequence ID" value="KKJ78573.1"/>
    <property type="molecule type" value="Genomic_DNA"/>
</dbReference>
<dbReference type="Proteomes" id="UP000034491">
    <property type="component" value="Unassembled WGS sequence"/>
</dbReference>
<sequence>MKLCGIELKGNDAVLVVLEISEKGPKYIDLPTRKIALGESDNAVDVIRFQDEIATFFVSNNISKAAIKKRAKKGKFAGGPDTFKMEALIQVIPDLEVELVTPQALAAMEKKHDIIYPSSLKKYQEVAYLVGVWLFK</sequence>
<keyword evidence="2" id="KW-1185">Reference proteome</keyword>
<dbReference type="Pfam" id="PF11215">
    <property type="entry name" value="DUF3010"/>
    <property type="match status" value="1"/>
</dbReference>
<dbReference type="STRING" id="1549748.WH95_00220"/>